<keyword evidence="2" id="KW-1185">Reference proteome</keyword>
<sequence>MSFFRALRQGKLDNFVSLFPVESQLRLLVEHGLDGWFCALWVSIEDGHEVARRLGFPAEATETCDFQKAMRSYDAASSEQRVWITSHAPGWSHVLVLAGGQESSAEALSRYGRRAFEISYIGAIEELDEPVYTHDGEYRSIEDEEEYRAHGEDLTSDHSLSDAEILDQFLIILGRITGRFLDRAWISSQGLLCVMPPPQ</sequence>
<accession>A0A918E6Y2</accession>
<comment type="caution">
    <text evidence="1">The sequence shown here is derived from an EMBL/GenBank/DDBJ whole genome shotgun (WGS) entry which is preliminary data.</text>
</comment>
<evidence type="ECO:0000313" key="1">
    <source>
        <dbReference type="EMBL" id="GGP08329.1"/>
    </source>
</evidence>
<gene>
    <name evidence="1" type="ORF">GCM10012278_39610</name>
</gene>
<organism evidence="1 2">
    <name type="scientific">Nonomuraea glycinis</name>
    <dbReference type="NCBI Taxonomy" id="2047744"/>
    <lineage>
        <taxon>Bacteria</taxon>
        <taxon>Bacillati</taxon>
        <taxon>Actinomycetota</taxon>
        <taxon>Actinomycetes</taxon>
        <taxon>Streptosporangiales</taxon>
        <taxon>Streptosporangiaceae</taxon>
        <taxon>Nonomuraea</taxon>
    </lineage>
</organism>
<reference evidence="1" key="1">
    <citation type="journal article" date="2014" name="Int. J. Syst. Evol. Microbiol.">
        <title>Complete genome sequence of Corynebacterium casei LMG S-19264T (=DSM 44701T), isolated from a smear-ripened cheese.</title>
        <authorList>
            <consortium name="US DOE Joint Genome Institute (JGI-PGF)"/>
            <person name="Walter F."/>
            <person name="Albersmeier A."/>
            <person name="Kalinowski J."/>
            <person name="Ruckert C."/>
        </authorList>
    </citation>
    <scope>NUCLEOTIDE SEQUENCE</scope>
    <source>
        <strain evidence="1">CGMCC 4.7430</strain>
    </source>
</reference>
<protein>
    <submittedName>
        <fullName evidence="1">Uncharacterized protein</fullName>
    </submittedName>
</protein>
<dbReference type="EMBL" id="BMNK01000006">
    <property type="protein sequence ID" value="GGP08329.1"/>
    <property type="molecule type" value="Genomic_DNA"/>
</dbReference>
<evidence type="ECO:0000313" key="2">
    <source>
        <dbReference type="Proteomes" id="UP000660745"/>
    </source>
</evidence>
<dbReference type="Proteomes" id="UP000660745">
    <property type="component" value="Unassembled WGS sequence"/>
</dbReference>
<name>A0A918E6Y2_9ACTN</name>
<reference evidence="1" key="2">
    <citation type="submission" date="2020-09" db="EMBL/GenBank/DDBJ databases">
        <authorList>
            <person name="Sun Q."/>
            <person name="Zhou Y."/>
        </authorList>
    </citation>
    <scope>NUCLEOTIDE SEQUENCE</scope>
    <source>
        <strain evidence="1">CGMCC 4.7430</strain>
    </source>
</reference>
<dbReference type="AlphaFoldDB" id="A0A918E6Y2"/>
<proteinExistence type="predicted"/>